<keyword evidence="13" id="KW-1185">Reference proteome</keyword>
<feature type="region of interest" description="Disordered" evidence="10">
    <location>
        <begin position="58"/>
        <end position="89"/>
    </location>
</feature>
<evidence type="ECO:0000259" key="11">
    <source>
        <dbReference type="SMART" id="SM00986"/>
    </source>
</evidence>
<dbReference type="PANTHER" id="PTHR33693">
    <property type="entry name" value="TYPE-5 URACIL-DNA GLYCOSYLASE"/>
    <property type="match status" value="1"/>
</dbReference>
<evidence type="ECO:0000256" key="7">
    <source>
        <dbReference type="ARBA" id="ARBA00023004"/>
    </source>
</evidence>
<comment type="similarity">
    <text evidence="1">Belongs to the uracil-DNA glycosylase (UDG) superfamily. Type 4 (UDGa) family.</text>
</comment>
<evidence type="ECO:0000256" key="8">
    <source>
        <dbReference type="ARBA" id="ARBA00023014"/>
    </source>
</evidence>
<proteinExistence type="inferred from homology"/>
<dbReference type="NCBIfam" id="TIGR03914">
    <property type="entry name" value="UDG_fam_dom"/>
    <property type="match status" value="1"/>
</dbReference>
<evidence type="ECO:0000256" key="3">
    <source>
        <dbReference type="ARBA" id="ARBA00022485"/>
    </source>
</evidence>
<keyword evidence="4" id="KW-0479">Metal-binding</keyword>
<keyword evidence="3" id="KW-0004">4Fe-4S</keyword>
<evidence type="ECO:0000256" key="2">
    <source>
        <dbReference type="ARBA" id="ARBA00019403"/>
    </source>
</evidence>
<feature type="domain" description="Uracil-DNA glycosylase-like" evidence="11">
    <location>
        <begin position="348"/>
        <end position="507"/>
    </location>
</feature>
<dbReference type="SUPFAM" id="SSF52141">
    <property type="entry name" value="Uracil-DNA glycosylase-like"/>
    <property type="match status" value="1"/>
</dbReference>
<dbReference type="Proteomes" id="UP001367030">
    <property type="component" value="Unassembled WGS sequence"/>
</dbReference>
<keyword evidence="6" id="KW-0378">Hydrolase</keyword>
<evidence type="ECO:0000256" key="9">
    <source>
        <dbReference type="ARBA" id="ARBA00023204"/>
    </source>
</evidence>
<keyword evidence="5" id="KW-0227">DNA damage</keyword>
<evidence type="ECO:0000313" key="13">
    <source>
        <dbReference type="Proteomes" id="UP001367030"/>
    </source>
</evidence>
<keyword evidence="9" id="KW-0234">DNA repair</keyword>
<dbReference type="Gene3D" id="3.40.470.10">
    <property type="entry name" value="Uracil-DNA glycosylase-like domain"/>
    <property type="match status" value="1"/>
</dbReference>
<protein>
    <recommendedName>
        <fullName evidence="2">Type-4 uracil-DNA glycosylase</fullName>
    </recommendedName>
</protein>
<dbReference type="SMART" id="SM00986">
    <property type="entry name" value="UDG"/>
    <property type="match status" value="1"/>
</dbReference>
<gene>
    <name evidence="12" type="ORF">WKW79_13305</name>
</gene>
<dbReference type="PANTHER" id="PTHR33693:SF9">
    <property type="entry name" value="TYPE-4 URACIL-DNA GLYCOSYLASE"/>
    <property type="match status" value="1"/>
</dbReference>
<evidence type="ECO:0000256" key="6">
    <source>
        <dbReference type="ARBA" id="ARBA00022801"/>
    </source>
</evidence>
<sequence>MFAHAAAALHTVTLDGDTDWPGFRREARALLAQGVPPDAIAWHTRASAAEDLFAAQSAVDRPAAERPSPTIARQSSQLAGERSSPATATVPPDFITLCETVVLHRDPARFGLLYRLLWRLTHEPALRHDPIDPDRVQADQMAKAVRRDMHKMTAFVRFRTIGPQGDEATPLHVAWFEPEHHIVEATAPFFVRRFTQMRWAILTPERSIEWDGETLRFGPGARKQDAPPADAGEALWLTYYRHIFNPARLKLAMMQKEMPRRYWRNLPEAELISPLAAEAVSRSGRMIEAPATTPARRIVPLANHEEQRMSTSHLKLSADPDKALAQLKAATERCRECPIGEHATQSVFGEGPVNAALMVVGEQPGDQEDLRGHPFVGPAGKLFDRACADLGWPRDRIWVSNAVKHFKFELRGKRRIHKTPSQQEAAACLHWLESEIAQVKPRALVALGATAARALLGRPVAVMKERGQWHEGPRGERVLVTLHPSALLRGDPSQQDDAYAAWIADLSLATDLALGTSDREGVPRSRRD</sequence>
<organism evidence="12 13">
    <name type="scientific">Variovorax robiniae</name>
    <dbReference type="NCBI Taxonomy" id="1836199"/>
    <lineage>
        <taxon>Bacteria</taxon>
        <taxon>Pseudomonadati</taxon>
        <taxon>Pseudomonadota</taxon>
        <taxon>Betaproteobacteria</taxon>
        <taxon>Burkholderiales</taxon>
        <taxon>Comamonadaceae</taxon>
        <taxon>Variovorax</taxon>
    </lineage>
</organism>
<dbReference type="RefSeq" id="WP_340335621.1">
    <property type="nucleotide sequence ID" value="NZ_JBBKZS010000004.1"/>
</dbReference>
<dbReference type="InterPro" id="IPR005122">
    <property type="entry name" value="Uracil-DNA_glycosylase-like"/>
</dbReference>
<dbReference type="SMART" id="SM00987">
    <property type="entry name" value="UreE_C"/>
    <property type="match status" value="1"/>
</dbReference>
<dbReference type="InterPro" id="IPR036895">
    <property type="entry name" value="Uracil-DNA_glycosylase-like_sf"/>
</dbReference>
<dbReference type="Pfam" id="PF03167">
    <property type="entry name" value="UDG"/>
    <property type="match status" value="1"/>
</dbReference>
<dbReference type="InterPro" id="IPR025404">
    <property type="entry name" value="DUF4130"/>
</dbReference>
<evidence type="ECO:0000256" key="4">
    <source>
        <dbReference type="ARBA" id="ARBA00022723"/>
    </source>
</evidence>
<dbReference type="CDD" id="cd10030">
    <property type="entry name" value="UDG-F4_TTUDGA_SPO1dp_like"/>
    <property type="match status" value="1"/>
</dbReference>
<keyword evidence="8" id="KW-0411">Iron-sulfur</keyword>
<dbReference type="EMBL" id="JBBKZS010000004">
    <property type="protein sequence ID" value="MEJ8855556.1"/>
    <property type="molecule type" value="Genomic_DNA"/>
</dbReference>
<keyword evidence="7" id="KW-0408">Iron</keyword>
<dbReference type="InterPro" id="IPR005273">
    <property type="entry name" value="Ura-DNA_glyco_family4"/>
</dbReference>
<dbReference type="InterPro" id="IPR023875">
    <property type="entry name" value="DNA_repair_put"/>
</dbReference>
<evidence type="ECO:0000256" key="5">
    <source>
        <dbReference type="ARBA" id="ARBA00022763"/>
    </source>
</evidence>
<name>A0ABU8X752_9BURK</name>
<evidence type="ECO:0000256" key="1">
    <source>
        <dbReference type="ARBA" id="ARBA00006521"/>
    </source>
</evidence>
<accession>A0ABU8X752</accession>
<comment type="caution">
    <text evidence="12">The sequence shown here is derived from an EMBL/GenBank/DDBJ whole genome shotgun (WGS) entry which is preliminary data.</text>
</comment>
<evidence type="ECO:0000313" key="12">
    <source>
        <dbReference type="EMBL" id="MEJ8855556.1"/>
    </source>
</evidence>
<reference evidence="12 13" key="1">
    <citation type="submission" date="2024-03" db="EMBL/GenBank/DDBJ databases">
        <title>Novel species of the genus Variovorax.</title>
        <authorList>
            <person name="Liu Q."/>
            <person name="Xin Y.-H."/>
        </authorList>
    </citation>
    <scope>NUCLEOTIDE SEQUENCE [LARGE SCALE GENOMIC DNA]</scope>
    <source>
        <strain evidence="12 13">KACC 18901</strain>
    </source>
</reference>
<dbReference type="Pfam" id="PF13566">
    <property type="entry name" value="DUF4130"/>
    <property type="match status" value="1"/>
</dbReference>
<dbReference type="NCBIfam" id="TIGR03915">
    <property type="entry name" value="SAM_7_link_chp"/>
    <property type="match status" value="1"/>
</dbReference>
<evidence type="ECO:0000256" key="10">
    <source>
        <dbReference type="SAM" id="MobiDB-lite"/>
    </source>
</evidence>
<dbReference type="InterPro" id="IPR051536">
    <property type="entry name" value="UDG_Type-4/5"/>
</dbReference>